<dbReference type="RefSeq" id="WP_039171719.1">
    <property type="nucleotide sequence ID" value="NZ_JPXX01000008.1"/>
</dbReference>
<feature type="transmembrane region" description="Helical" evidence="1">
    <location>
        <begin position="87"/>
        <end position="107"/>
    </location>
</feature>
<feature type="transmembrane region" description="Helical" evidence="1">
    <location>
        <begin position="147"/>
        <end position="166"/>
    </location>
</feature>
<feature type="transmembrane region" description="Helical" evidence="1">
    <location>
        <begin position="376"/>
        <end position="393"/>
    </location>
</feature>
<proteinExistence type="predicted"/>
<feature type="transmembrane region" description="Helical" evidence="1">
    <location>
        <begin position="54"/>
        <end position="75"/>
    </location>
</feature>
<feature type="transmembrane region" description="Helical" evidence="1">
    <location>
        <begin position="353"/>
        <end position="370"/>
    </location>
</feature>
<accession>A0A0A2Y5H3</accession>
<keyword evidence="1" id="KW-1133">Transmembrane helix</keyword>
<organism evidence="2 3">
    <name type="scientific">Gallibacterium genomosp. 1</name>
    <dbReference type="NCBI Taxonomy" id="155515"/>
    <lineage>
        <taxon>Bacteria</taxon>
        <taxon>Pseudomonadati</taxon>
        <taxon>Pseudomonadota</taxon>
        <taxon>Gammaproteobacteria</taxon>
        <taxon>Pasteurellales</taxon>
        <taxon>Pasteurellaceae</taxon>
        <taxon>Gallibacterium</taxon>
    </lineage>
</organism>
<feature type="transmembrane region" description="Helical" evidence="1">
    <location>
        <begin position="279"/>
        <end position="301"/>
    </location>
</feature>
<dbReference type="EMBL" id="JPXX01000008">
    <property type="protein sequence ID" value="KGQ38397.1"/>
    <property type="molecule type" value="Genomic_DNA"/>
</dbReference>
<evidence type="ECO:0000313" key="2">
    <source>
        <dbReference type="EMBL" id="KGQ38397.1"/>
    </source>
</evidence>
<dbReference type="PANTHER" id="PTHR36840:SF1">
    <property type="entry name" value="BLL5714 PROTEIN"/>
    <property type="match status" value="1"/>
</dbReference>
<dbReference type="PANTHER" id="PTHR36840">
    <property type="entry name" value="BLL5714 PROTEIN"/>
    <property type="match status" value="1"/>
</dbReference>
<keyword evidence="1" id="KW-0472">Membrane</keyword>
<dbReference type="AlphaFoldDB" id="A0A0A2Y5H3"/>
<keyword evidence="1" id="KW-0812">Transmembrane</keyword>
<dbReference type="STRING" id="155515.JP36_02800"/>
<name>A0A0A2Y5H3_9PAST</name>
<evidence type="ECO:0000256" key="1">
    <source>
        <dbReference type="SAM" id="Phobius"/>
    </source>
</evidence>
<reference evidence="2 3" key="1">
    <citation type="submission" date="2014-08" db="EMBL/GenBank/DDBJ databases">
        <title>Chaperone-usher fimbriae in a diverse selection of Gallibacterium genomes.</title>
        <authorList>
            <person name="Kudirkiene E."/>
            <person name="Bager R.J."/>
            <person name="Johnson T.J."/>
            <person name="Bojesen A.M."/>
        </authorList>
    </citation>
    <scope>NUCLEOTIDE SEQUENCE [LARGE SCALE GENOMIC DNA]</scope>
    <source>
        <strain evidence="2 3">CCM5974</strain>
    </source>
</reference>
<dbReference type="eggNOG" id="COG4292">
    <property type="taxonomic scope" value="Bacteria"/>
</dbReference>
<protein>
    <submittedName>
        <fullName evidence="2">Low temperature requirement protein A</fullName>
    </submittedName>
</protein>
<feature type="transmembrane region" description="Helical" evidence="1">
    <location>
        <begin position="28"/>
        <end position="48"/>
    </location>
</feature>
<gene>
    <name evidence="2" type="ORF">JP36_02800</name>
</gene>
<feature type="transmembrane region" description="Helical" evidence="1">
    <location>
        <begin position="172"/>
        <end position="190"/>
    </location>
</feature>
<dbReference type="InterPro" id="IPR010640">
    <property type="entry name" value="Low_temperature_requirement_A"/>
</dbReference>
<feature type="transmembrane region" description="Helical" evidence="1">
    <location>
        <begin position="321"/>
        <end position="341"/>
    </location>
</feature>
<dbReference type="Proteomes" id="UP000030539">
    <property type="component" value="Unassembled WGS sequence"/>
</dbReference>
<sequence>MIKRYLAIKPMVARDHQQHHRVATPLELYFDLVFVIAIAATASGLHHALAAHHLLEGIATFSFCFFTVWWAWMNFTWFASAYDTDDSAYRIVTMVQMFGALILAVSINEVFHNGSLKNMLWGFVIMRLAQAYQWFRAAKNDKTRKITCLRYGYGLIITQILWGIIVFALTDYAYYLIPIMILIELSVPLWAERKEATSWHPHHIAERYGLLTIILLGEGLLGITNAITPLLRSEISLLTEALPLGLGISAIMFSLWWLYFKMPFAQLLERQRLFKTVFLFGYGHYFVFISLAAVGSALELIADTVTQLNSSSVSEHHVSPLFAMATLTSAIAIYLTSLTFIRRRLSGQRHYHLFGYWLGIIATFLALGAVYLELDLIWAIWLAVIAPVIMIFIHQQGDQ</sequence>
<feature type="transmembrane region" description="Helical" evidence="1">
    <location>
        <begin position="237"/>
        <end position="259"/>
    </location>
</feature>
<feature type="transmembrane region" description="Helical" evidence="1">
    <location>
        <begin position="210"/>
        <end position="231"/>
    </location>
</feature>
<evidence type="ECO:0000313" key="3">
    <source>
        <dbReference type="Proteomes" id="UP000030539"/>
    </source>
</evidence>
<dbReference type="Pfam" id="PF06772">
    <property type="entry name" value="LtrA"/>
    <property type="match status" value="1"/>
</dbReference>
<comment type="caution">
    <text evidence="2">The sequence shown here is derived from an EMBL/GenBank/DDBJ whole genome shotgun (WGS) entry which is preliminary data.</text>
</comment>